<gene>
    <name evidence="1" type="ORF">TP_127</name>
</gene>
<proteinExistence type="predicted"/>
<dbReference type="AlphaFoldDB" id="A0A220QRK5"/>
<organism evidence="1">
    <name type="scientific">Klebsiella pneumoniae</name>
    <dbReference type="NCBI Taxonomy" id="573"/>
    <lineage>
        <taxon>Bacteria</taxon>
        <taxon>Pseudomonadati</taxon>
        <taxon>Pseudomonadota</taxon>
        <taxon>Gammaproteobacteria</taxon>
        <taxon>Enterobacterales</taxon>
        <taxon>Enterobacteriaceae</taxon>
        <taxon>Klebsiella/Raoultella group</taxon>
        <taxon>Klebsiella</taxon>
        <taxon>Klebsiella pneumoniae complex</taxon>
    </lineage>
</organism>
<geneLocation type="plasmid" evidence="1">
    <name>pKPC_P16</name>
</geneLocation>
<name>A0A220QRK5_KLEPN</name>
<keyword evidence="1" id="KW-0614">Plasmid</keyword>
<reference evidence="1" key="1">
    <citation type="submission" date="2017-07" db="EMBL/GenBank/DDBJ databases">
        <title>Dissemination of carbapenem-resistant Klebsiella pneumoniae harboring KPC-carried plasmid pKPC-P16, a pKPC-LK30 variant, in northern Taiwan.</title>
        <authorList>
            <person name="Chen J.-Y."/>
            <person name="Chen C.-H."/>
            <person name="Liao P.-C."/>
            <person name="Lu C.-W."/>
            <person name="Lin Y.-Y."/>
            <person name="Liou M.-L."/>
        </authorList>
    </citation>
    <scope>NUCLEOTIDE SEQUENCE</scope>
    <source>
        <strain evidence="1">TP-P16</strain>
        <plasmid evidence="1">pKPC_P16</plasmid>
    </source>
</reference>
<evidence type="ECO:0000313" key="1">
    <source>
        <dbReference type="EMBL" id="ASK07670.1"/>
    </source>
</evidence>
<accession>A0A220QRK5</accession>
<dbReference type="EMBL" id="KY689238">
    <property type="protein sequence ID" value="ASK07670.1"/>
    <property type="molecule type" value="Genomic_DNA"/>
</dbReference>
<sequence>MYKHTPQIRFGMIAPGQHGKNLRDIPEQCFDYGFDREDRWPGLVLASTVTVPNGNTDGWRLATQSCGGFSCNEFQAAVLPLPVRPEMLRFLETVAEEEFSPAPLDYFNMMDAADAAAVKKGFLSCLHRAGLSCSEHNLSLLTQALYPVDATAENMKILAGNCTELAAMKVPGGLTIFIVGQNCD</sequence>
<protein>
    <submittedName>
        <fullName evidence="1">Uncharacterized protein</fullName>
    </submittedName>
</protein>